<evidence type="ECO:0000313" key="3">
    <source>
        <dbReference type="Proteomes" id="UP001451303"/>
    </source>
</evidence>
<dbReference type="EMBL" id="JAVLET010000012">
    <property type="protein sequence ID" value="KAL0466731.1"/>
    <property type="molecule type" value="Genomic_DNA"/>
</dbReference>
<keyword evidence="1" id="KW-0812">Transmembrane</keyword>
<proteinExistence type="predicted"/>
<keyword evidence="1" id="KW-1133">Transmembrane helix</keyword>
<protein>
    <recommendedName>
        <fullName evidence="4">Secreted protein</fullName>
    </recommendedName>
</protein>
<reference evidence="2 3" key="1">
    <citation type="submission" date="2023-09" db="EMBL/GenBank/DDBJ databases">
        <title>Multi-omics analysis of a traditional fermented food reveals byproduct-associated fungal strains for waste-to-food upcycling.</title>
        <authorList>
            <consortium name="Lawrence Berkeley National Laboratory"/>
            <person name="Rekdal V.M."/>
            <person name="Villalobos-Escobedo J.M."/>
            <person name="Rodriguez-Valeron N."/>
            <person name="Garcia M.O."/>
            <person name="Vasquez D.P."/>
            <person name="Damayanti I."/>
            <person name="Sorensen P.M."/>
            <person name="Baidoo E.E."/>
            <person name="De Carvalho A.C."/>
            <person name="Riley R."/>
            <person name="Lipzen A."/>
            <person name="He G."/>
            <person name="Yan M."/>
            <person name="Haridas S."/>
            <person name="Daum C."/>
            <person name="Yoshinaga Y."/>
            <person name="Ng V."/>
            <person name="Grigoriev I.V."/>
            <person name="Munk R."/>
            <person name="Nuraida L."/>
            <person name="Wijaya C.H."/>
            <person name="Morales P.-C."/>
            <person name="Keasling J.D."/>
        </authorList>
    </citation>
    <scope>NUCLEOTIDE SEQUENCE [LARGE SCALE GENOMIC DNA]</scope>
    <source>
        <strain evidence="2 3">FGSC 2613</strain>
    </source>
</reference>
<sequence>MKVARAFQLTMVMMIIMCSYLNPFLSRLTKLALRWFLDGWFSFPRSMFARYHMTDTRHLFEYVLERVSHRLCTSGRICKDHREKPEKK</sequence>
<feature type="transmembrane region" description="Helical" evidence="1">
    <location>
        <begin position="6"/>
        <end position="25"/>
    </location>
</feature>
<accession>A0ABR3D4T0</accession>
<evidence type="ECO:0000313" key="2">
    <source>
        <dbReference type="EMBL" id="KAL0466731.1"/>
    </source>
</evidence>
<dbReference type="Proteomes" id="UP001451303">
    <property type="component" value="Unassembled WGS sequence"/>
</dbReference>
<keyword evidence="1" id="KW-0472">Membrane</keyword>
<keyword evidence="3" id="KW-1185">Reference proteome</keyword>
<evidence type="ECO:0000256" key="1">
    <source>
        <dbReference type="SAM" id="Phobius"/>
    </source>
</evidence>
<comment type="caution">
    <text evidence="2">The sequence shown here is derived from an EMBL/GenBank/DDBJ whole genome shotgun (WGS) entry which is preliminary data.</text>
</comment>
<name>A0ABR3D4T0_NEUIN</name>
<organism evidence="2 3">
    <name type="scientific">Neurospora intermedia</name>
    <dbReference type="NCBI Taxonomy" id="5142"/>
    <lineage>
        <taxon>Eukaryota</taxon>
        <taxon>Fungi</taxon>
        <taxon>Dikarya</taxon>
        <taxon>Ascomycota</taxon>
        <taxon>Pezizomycotina</taxon>
        <taxon>Sordariomycetes</taxon>
        <taxon>Sordariomycetidae</taxon>
        <taxon>Sordariales</taxon>
        <taxon>Sordariaceae</taxon>
        <taxon>Neurospora</taxon>
    </lineage>
</organism>
<gene>
    <name evidence="2" type="ORF">QR685DRAFT_105422</name>
</gene>
<evidence type="ECO:0008006" key="4">
    <source>
        <dbReference type="Google" id="ProtNLM"/>
    </source>
</evidence>